<protein>
    <recommendedName>
        <fullName evidence="5">DUF3604 domain-containing protein</fullName>
    </recommendedName>
</protein>
<evidence type="ECO:0008006" key="5">
    <source>
        <dbReference type="Google" id="ProtNLM"/>
    </source>
</evidence>
<feature type="compositionally biased region" description="Basic and acidic residues" evidence="1">
    <location>
        <begin position="396"/>
        <end position="406"/>
    </location>
</feature>
<keyword evidence="2" id="KW-0732">Signal</keyword>
<proteinExistence type="predicted"/>
<feature type="chain" id="PRO_5020486382" description="DUF3604 domain-containing protein" evidence="2">
    <location>
        <begin position="27"/>
        <end position="632"/>
    </location>
</feature>
<dbReference type="Gene3D" id="3.20.20.140">
    <property type="entry name" value="Metal-dependent hydrolases"/>
    <property type="match status" value="1"/>
</dbReference>
<dbReference type="OrthoDB" id="543560at2"/>
<evidence type="ECO:0000313" key="3">
    <source>
        <dbReference type="EMBL" id="QCK15438.1"/>
    </source>
</evidence>
<feature type="region of interest" description="Disordered" evidence="1">
    <location>
        <begin position="394"/>
        <end position="414"/>
    </location>
</feature>
<dbReference type="EMBL" id="CP028923">
    <property type="protein sequence ID" value="QCK15438.1"/>
    <property type="molecule type" value="Genomic_DNA"/>
</dbReference>
<dbReference type="RefSeq" id="WP_137091036.1">
    <property type="nucleotide sequence ID" value="NZ_CP028923.1"/>
</dbReference>
<name>A0A4D7K7Y5_9BACT</name>
<feature type="signal peptide" evidence="2">
    <location>
        <begin position="1"/>
        <end position="26"/>
    </location>
</feature>
<keyword evidence="4" id="KW-1185">Reference proteome</keyword>
<sequence length="632" mass="70183">MKNFNYQLLVLLGVLVIISCSGNQENENVTETTETDKTETEIKNNPLKDVYWGDTHNHTGNSFDVFLFGTPNSTPETAYRFAKGEEVESPTSGRPMKLTEPLDFLVVADHAEMLGAFTLLYDNNPEVANTKSGKKFLEINPDKNNEEGLQKIYDILNYAGFDEPNEADLGSKDLMNDLGGENRKEAWYRYIETAERHNNPGTFTTLIGWEWSSNAGGANLHRVIFMPQDGGVGKQFLPYSALYSEDPEDLWKFLEETSSRVGAEFVAIPHNPNISLGLMFPETRLNGEPVNEEYARTRMKWEKNVEVTQIKGDSETHPALSPNDEFADYETYDFALTPDGRRAEPTKADYVRSGLKRGLALEEKIGVNPYKVGMVGSSDSHTGMSAIEETNFAGKGQHDATPEKRPHPTGIGSSKGWDMGAAGWVAVWSESNTRQSIVDAFQRKEVYATTGPRIKLRFFGGFDFSDSDLGTDMVETGYDRGVPMGGDLSPSGDNAPTFMISAIKDPNAANLDRIQVIKGWLEADGSTKEMVYDVALSDDRTDGSEPVGNTVDLATGKYTNTIGDAELKVVWTDPDFDPTKNAFYYVRVLEIPTPRYSLLDAIELGIDVKETNHPATIQERVYSSPIWYTPSN</sequence>
<dbReference type="Proteomes" id="UP000298616">
    <property type="component" value="Chromosome"/>
</dbReference>
<gene>
    <name evidence="3" type="ORF">DCC35_12130</name>
</gene>
<dbReference type="Pfam" id="PF12228">
    <property type="entry name" value="DUF3604"/>
    <property type="match status" value="1"/>
</dbReference>
<dbReference type="InterPro" id="IPR022028">
    <property type="entry name" value="DUF3604"/>
</dbReference>
<evidence type="ECO:0000313" key="4">
    <source>
        <dbReference type="Proteomes" id="UP000298616"/>
    </source>
</evidence>
<reference evidence="3 4" key="1">
    <citation type="submission" date="2018-04" db="EMBL/GenBank/DDBJ databases">
        <title>Complete genome uncultured novel isolate.</title>
        <authorList>
            <person name="Merlino G."/>
        </authorList>
    </citation>
    <scope>NUCLEOTIDE SEQUENCE [LARGE SCALE GENOMIC DNA]</scope>
    <source>
        <strain evidence="4">R1DC9</strain>
    </source>
</reference>
<dbReference type="PROSITE" id="PS51257">
    <property type="entry name" value="PROKAR_LIPOPROTEIN"/>
    <property type="match status" value="1"/>
</dbReference>
<evidence type="ECO:0000256" key="1">
    <source>
        <dbReference type="SAM" id="MobiDB-lite"/>
    </source>
</evidence>
<accession>A0A4D7K7Y5</accession>
<evidence type="ECO:0000256" key="2">
    <source>
        <dbReference type="SAM" id="SignalP"/>
    </source>
</evidence>
<dbReference type="KEGG" id="fpf:DCC35_12130"/>
<dbReference type="AlphaFoldDB" id="A0A4D7K7Y5"/>
<organism evidence="3 4">
    <name type="scientific">Mangrovivirga cuniculi</name>
    <dbReference type="NCBI Taxonomy" id="2715131"/>
    <lineage>
        <taxon>Bacteria</taxon>
        <taxon>Pseudomonadati</taxon>
        <taxon>Bacteroidota</taxon>
        <taxon>Cytophagia</taxon>
        <taxon>Cytophagales</taxon>
        <taxon>Mangrovivirgaceae</taxon>
        <taxon>Mangrovivirga</taxon>
    </lineage>
</organism>